<keyword evidence="4" id="KW-1185">Reference proteome</keyword>
<dbReference type="GO" id="GO:0005975">
    <property type="term" value="P:carbohydrate metabolic process"/>
    <property type="evidence" value="ECO:0007669"/>
    <property type="project" value="InterPro"/>
</dbReference>
<dbReference type="Pfam" id="PF00834">
    <property type="entry name" value="Ribul_P_3_epim"/>
    <property type="match status" value="1"/>
</dbReference>
<keyword evidence="2 3" id="KW-0413">Isomerase</keyword>
<reference evidence="3 4" key="1">
    <citation type="journal article" date="2015" name="MBio">
        <title>Genome sequence of the Drosophila melanogaster male-killing Spiroplasma strain MSRO endosymbiont.</title>
        <authorList>
            <person name="Paredes J.C."/>
            <person name="Herren J.K."/>
            <person name="Schupfer F."/>
            <person name="Marin R."/>
            <person name="Claverol S."/>
            <person name="Kuo C.H."/>
            <person name="Lemaitre B."/>
            <person name="Beven L."/>
        </authorList>
    </citation>
    <scope>NUCLEOTIDE SEQUENCE [LARGE SCALE GENOMIC DNA]</scope>
    <source>
        <strain evidence="3 4">MSRO</strain>
    </source>
</reference>
<dbReference type="EC" id="5.1.3.1" evidence="3"/>
<dbReference type="PANTHER" id="PTHR11749">
    <property type="entry name" value="RIBULOSE-5-PHOSPHATE-3-EPIMERASE"/>
    <property type="match status" value="1"/>
</dbReference>
<evidence type="ECO:0000313" key="4">
    <source>
        <dbReference type="Proteomes" id="UP000031565"/>
    </source>
</evidence>
<dbReference type="InterPro" id="IPR000056">
    <property type="entry name" value="Ribul_P_3_epim-like"/>
</dbReference>
<organism evidence="3 4">
    <name type="scientific">Spiroplasma poulsonii</name>
    <dbReference type="NCBI Taxonomy" id="2138"/>
    <lineage>
        <taxon>Bacteria</taxon>
        <taxon>Bacillati</taxon>
        <taxon>Mycoplasmatota</taxon>
        <taxon>Mollicutes</taxon>
        <taxon>Entomoplasmatales</taxon>
        <taxon>Spiroplasmataceae</taxon>
        <taxon>Spiroplasma</taxon>
    </lineage>
</organism>
<dbReference type="RefSeq" id="WP_227991468.1">
    <property type="nucleotide sequence ID" value="NZ_CM020866.1"/>
</dbReference>
<keyword evidence="1" id="KW-0479">Metal-binding</keyword>
<name>A0A2P6FD27_9MOLU</name>
<dbReference type="InterPro" id="IPR011060">
    <property type="entry name" value="RibuloseP-bd_barrel"/>
</dbReference>
<dbReference type="Gene3D" id="3.20.20.70">
    <property type="entry name" value="Aldolase class I"/>
    <property type="match status" value="1"/>
</dbReference>
<evidence type="ECO:0000256" key="2">
    <source>
        <dbReference type="ARBA" id="ARBA00023235"/>
    </source>
</evidence>
<dbReference type="InterPro" id="IPR013785">
    <property type="entry name" value="Aldolase_TIM"/>
</dbReference>
<evidence type="ECO:0000313" key="3">
    <source>
        <dbReference type="EMBL" id="PQM31361.1"/>
    </source>
</evidence>
<dbReference type="SUPFAM" id="SSF51366">
    <property type="entry name" value="Ribulose-phoshate binding barrel"/>
    <property type="match status" value="1"/>
</dbReference>
<comment type="caution">
    <text evidence="3">The sequence shown here is derived from an EMBL/GenBank/DDBJ whole genome shotgun (WGS) entry which is preliminary data.</text>
</comment>
<dbReference type="GO" id="GO:0004750">
    <property type="term" value="F:D-ribulose-phosphate 3-epimerase activity"/>
    <property type="evidence" value="ECO:0007669"/>
    <property type="project" value="UniProtKB-EC"/>
</dbReference>
<gene>
    <name evidence="3" type="primary">rpe_1</name>
    <name evidence="3" type="ORF">SMSRO_SF011840</name>
</gene>
<sequence length="168" mass="19466">MNKKFLLTPSIYCADTTNFYTEIKKLQTIGINWIHFDVMDGVFVQNYGLGPKQLNDIKKHYPNLTIDVHIMGINLFNKLPLFVQADYITFHWASVKDYQEANELITIIKQQHCKVGIALDLLNDIFEISDLLPRIDLITIMAIKPGFVGQSFEPIVWQKIKKIKILKQ</sequence>
<dbReference type="STRING" id="2138.SMSRO_v1c11200"/>
<accession>A0A2P6FD27</accession>
<protein>
    <submittedName>
        <fullName evidence="3">Ribulose-phosphate 3-epimerase</fullName>
        <ecNumber evidence="3">5.1.3.1</ecNumber>
    </submittedName>
</protein>
<dbReference type="Proteomes" id="UP000031565">
    <property type="component" value="Unassembled WGS sequence"/>
</dbReference>
<proteinExistence type="predicted"/>
<dbReference type="GO" id="GO:0046872">
    <property type="term" value="F:metal ion binding"/>
    <property type="evidence" value="ECO:0007669"/>
    <property type="project" value="UniProtKB-KW"/>
</dbReference>
<evidence type="ECO:0000256" key="1">
    <source>
        <dbReference type="ARBA" id="ARBA00022723"/>
    </source>
</evidence>
<dbReference type="AlphaFoldDB" id="A0A2P6FD27"/>
<dbReference type="EMBL" id="JTLV02000001">
    <property type="protein sequence ID" value="PQM31361.1"/>
    <property type="molecule type" value="Genomic_DNA"/>
</dbReference>